<dbReference type="SUPFAM" id="SSF52172">
    <property type="entry name" value="CheY-like"/>
    <property type="match status" value="1"/>
</dbReference>
<dbReference type="Gene3D" id="1.10.287.130">
    <property type="match status" value="1"/>
</dbReference>
<dbReference type="InterPro" id="IPR036097">
    <property type="entry name" value="HisK_dim/P_sf"/>
</dbReference>
<evidence type="ECO:0000313" key="8">
    <source>
        <dbReference type="Proteomes" id="UP001597314"/>
    </source>
</evidence>
<gene>
    <name evidence="7" type="ORF">ACFSOX_09705</name>
</gene>
<dbReference type="InterPro" id="IPR001789">
    <property type="entry name" value="Sig_transdc_resp-reg_receiver"/>
</dbReference>
<reference evidence="8" key="1">
    <citation type="journal article" date="2019" name="Int. J. Syst. Evol. Microbiol.">
        <title>The Global Catalogue of Microorganisms (GCM) 10K type strain sequencing project: providing services to taxonomists for standard genome sequencing and annotation.</title>
        <authorList>
            <consortium name="The Broad Institute Genomics Platform"/>
            <consortium name="The Broad Institute Genome Sequencing Center for Infectious Disease"/>
            <person name="Wu L."/>
            <person name="Ma J."/>
        </authorList>
    </citation>
    <scope>NUCLEOTIDE SEQUENCE [LARGE SCALE GENOMIC DNA]</scope>
    <source>
        <strain evidence="8">CGMCC 1.6774</strain>
    </source>
</reference>
<dbReference type="CDD" id="cd12914">
    <property type="entry name" value="PDC1_DGC_like"/>
    <property type="match status" value="1"/>
</dbReference>
<dbReference type="PROSITE" id="PS50109">
    <property type="entry name" value="HIS_KIN"/>
    <property type="match status" value="1"/>
</dbReference>
<keyword evidence="7" id="KW-0067">ATP-binding</keyword>
<dbReference type="GO" id="GO:0005524">
    <property type="term" value="F:ATP binding"/>
    <property type="evidence" value="ECO:0007669"/>
    <property type="project" value="UniProtKB-KW"/>
</dbReference>
<evidence type="ECO:0000256" key="2">
    <source>
        <dbReference type="ARBA" id="ARBA00012438"/>
    </source>
</evidence>
<evidence type="ECO:0000256" key="1">
    <source>
        <dbReference type="ARBA" id="ARBA00000085"/>
    </source>
</evidence>
<evidence type="ECO:0000259" key="5">
    <source>
        <dbReference type="PROSITE" id="PS50109"/>
    </source>
</evidence>
<dbReference type="Gene3D" id="3.30.565.10">
    <property type="entry name" value="Histidine kinase-like ATPase, C-terminal domain"/>
    <property type="match status" value="1"/>
</dbReference>
<dbReference type="EC" id="2.7.13.3" evidence="2"/>
<dbReference type="PANTHER" id="PTHR43065:SF49">
    <property type="entry name" value="HISTIDINE KINASE"/>
    <property type="match status" value="1"/>
</dbReference>
<dbReference type="InterPro" id="IPR003594">
    <property type="entry name" value="HATPase_dom"/>
</dbReference>
<dbReference type="Pfam" id="PF22588">
    <property type="entry name" value="dCache_1_like"/>
    <property type="match status" value="1"/>
</dbReference>
<dbReference type="CDD" id="cd00082">
    <property type="entry name" value="HisKA"/>
    <property type="match status" value="1"/>
</dbReference>
<name>A0ABW5AJ36_9BRAD</name>
<dbReference type="CDD" id="cd12915">
    <property type="entry name" value="PDC2_DGC_like"/>
    <property type="match status" value="1"/>
</dbReference>
<evidence type="ECO:0000259" key="6">
    <source>
        <dbReference type="PROSITE" id="PS50110"/>
    </source>
</evidence>
<dbReference type="Pfam" id="PF02518">
    <property type="entry name" value="HATPase_c"/>
    <property type="match status" value="1"/>
</dbReference>
<feature type="modified residue" description="4-aspartylphosphate" evidence="4">
    <location>
        <position position="626"/>
    </location>
</feature>
<dbReference type="SMART" id="SM00387">
    <property type="entry name" value="HATPase_c"/>
    <property type="match status" value="1"/>
</dbReference>
<keyword evidence="8" id="KW-1185">Reference proteome</keyword>
<comment type="caution">
    <text evidence="7">The sequence shown here is derived from an EMBL/GenBank/DDBJ whole genome shotgun (WGS) entry which is preliminary data.</text>
</comment>
<dbReference type="PROSITE" id="PS50110">
    <property type="entry name" value="RESPONSE_REGULATORY"/>
    <property type="match status" value="1"/>
</dbReference>
<comment type="catalytic activity">
    <reaction evidence="1">
        <text>ATP + protein L-histidine = ADP + protein N-phospho-L-histidine.</text>
        <dbReference type="EC" id="2.7.13.3"/>
    </reaction>
</comment>
<dbReference type="Pfam" id="PF00512">
    <property type="entry name" value="HisKA"/>
    <property type="match status" value="1"/>
</dbReference>
<feature type="domain" description="Response regulatory" evidence="6">
    <location>
        <begin position="576"/>
        <end position="689"/>
    </location>
</feature>
<organism evidence="7 8">
    <name type="scientific">Rhodoplanes azumiensis</name>
    <dbReference type="NCBI Taxonomy" id="1897628"/>
    <lineage>
        <taxon>Bacteria</taxon>
        <taxon>Pseudomonadati</taxon>
        <taxon>Pseudomonadota</taxon>
        <taxon>Alphaproteobacteria</taxon>
        <taxon>Hyphomicrobiales</taxon>
        <taxon>Nitrobacteraceae</taxon>
        <taxon>Rhodoplanes</taxon>
    </lineage>
</organism>
<sequence>MLRALMVGAVVVPATLLAYVAWVSWGSIVQLTDDRLVRSLDVLHEQALKVLTTGNLVLDEIVESVESATAERIAAREGELHRRLKRVADLLPQVQSIWVIDRDGYALANSYFVPAPRGASLADRDFFRAQVERDAGTYVSSVFTPRLIEGPSFFSMSRRLNGPDGSFQGVASVSMLPGDFEKFYREIARGSGEVFALMRQDGAFLARWPASPAGDAPLPPGSLFFGEITRAPQRGLYSGVSGIDGVARRVGYRRVDGFPVYVVASVEAATIRSEWLAGLRGHLVFGLPATLLLLWVLWVAHQRTASLYAEALRREAAETALRQAQRLEAVGRLTGGVAHDFNNLLMVISGSADRLRRLIDGEKESRLVEMITTAAKRGETLTRQLLSFSRQQAVSPQSIDLAQRMPELSELIRRSLADDVEVTIDVPGRVCPVKVDPSEFEVAVLNICVNARDAMPKGGRLLVRVRDAVLDEDGENALVGAFVSLSFTDTGTGIPEDLLPRVFEPFFTTKETAKGTGLGLSQVYGFARQAGGDVRIASRVGEGTTVTLWLPWVAFEPSAVAEPSPAPAARPTERRTVMVVEDNRLVADVCSAYLEQLGYDVRLAASPREALAVLRGEHRVDLVLSDILMPGGMSGFDLARDLRALAPGLPVVLMTGFSDRAGEVARDGFPVLRKPFDIAQLERELAAALARRDGSAAA</sequence>
<dbReference type="InterPro" id="IPR011006">
    <property type="entry name" value="CheY-like_superfamily"/>
</dbReference>
<feature type="domain" description="Histidine kinase" evidence="5">
    <location>
        <begin position="336"/>
        <end position="554"/>
    </location>
</feature>
<proteinExistence type="predicted"/>
<dbReference type="InterPro" id="IPR036890">
    <property type="entry name" value="HATPase_C_sf"/>
</dbReference>
<dbReference type="InterPro" id="IPR004358">
    <property type="entry name" value="Sig_transdc_His_kin-like_C"/>
</dbReference>
<dbReference type="SMART" id="SM00448">
    <property type="entry name" value="REC"/>
    <property type="match status" value="1"/>
</dbReference>
<keyword evidence="3 4" id="KW-0597">Phosphoprotein</keyword>
<dbReference type="Gene3D" id="3.30.450.20">
    <property type="entry name" value="PAS domain"/>
    <property type="match status" value="2"/>
</dbReference>
<accession>A0ABW5AJ36</accession>
<keyword evidence="7" id="KW-0547">Nucleotide-binding</keyword>
<evidence type="ECO:0000256" key="4">
    <source>
        <dbReference type="PROSITE-ProRule" id="PRU00169"/>
    </source>
</evidence>
<dbReference type="Gene3D" id="3.40.50.2300">
    <property type="match status" value="1"/>
</dbReference>
<dbReference type="EMBL" id="JBHUIW010000009">
    <property type="protein sequence ID" value="MFD2182427.1"/>
    <property type="molecule type" value="Genomic_DNA"/>
</dbReference>
<evidence type="ECO:0000313" key="7">
    <source>
        <dbReference type="EMBL" id="MFD2182427.1"/>
    </source>
</evidence>
<dbReference type="PANTHER" id="PTHR43065">
    <property type="entry name" value="SENSOR HISTIDINE KINASE"/>
    <property type="match status" value="1"/>
</dbReference>
<dbReference type="SUPFAM" id="SSF47384">
    <property type="entry name" value="Homodimeric domain of signal transducing histidine kinase"/>
    <property type="match status" value="1"/>
</dbReference>
<dbReference type="RefSeq" id="WP_378477608.1">
    <property type="nucleotide sequence ID" value="NZ_JBHUIW010000009.1"/>
</dbReference>
<protein>
    <recommendedName>
        <fullName evidence="2">histidine kinase</fullName>
        <ecNumber evidence="2">2.7.13.3</ecNumber>
    </recommendedName>
</protein>
<dbReference type="SMART" id="SM00388">
    <property type="entry name" value="HisKA"/>
    <property type="match status" value="1"/>
</dbReference>
<dbReference type="InterPro" id="IPR003661">
    <property type="entry name" value="HisK_dim/P_dom"/>
</dbReference>
<evidence type="ECO:0000256" key="3">
    <source>
        <dbReference type="ARBA" id="ARBA00022553"/>
    </source>
</evidence>
<dbReference type="PRINTS" id="PR00344">
    <property type="entry name" value="BCTRLSENSOR"/>
</dbReference>
<dbReference type="InterPro" id="IPR005467">
    <property type="entry name" value="His_kinase_dom"/>
</dbReference>
<dbReference type="Proteomes" id="UP001597314">
    <property type="component" value="Unassembled WGS sequence"/>
</dbReference>
<dbReference type="Pfam" id="PF00072">
    <property type="entry name" value="Response_reg"/>
    <property type="match status" value="1"/>
</dbReference>
<dbReference type="SUPFAM" id="SSF55874">
    <property type="entry name" value="ATPase domain of HSP90 chaperone/DNA topoisomerase II/histidine kinase"/>
    <property type="match status" value="1"/>
</dbReference>
<dbReference type="InterPro" id="IPR054327">
    <property type="entry name" value="His-kinase-like_sensor"/>
</dbReference>